<name>A0AA85JNJ8_TRIRE</name>
<reference evidence="1" key="1">
    <citation type="submission" date="2022-06" db="EMBL/GenBank/DDBJ databases">
        <authorList>
            <person name="Berger JAMES D."/>
            <person name="Berger JAMES D."/>
        </authorList>
    </citation>
    <scope>NUCLEOTIDE SEQUENCE [LARGE SCALE GENOMIC DNA]</scope>
</reference>
<keyword evidence="1" id="KW-1185">Reference proteome</keyword>
<dbReference type="SUPFAM" id="SSF52047">
    <property type="entry name" value="RNI-like"/>
    <property type="match status" value="1"/>
</dbReference>
<dbReference type="Gene3D" id="3.80.10.10">
    <property type="entry name" value="Ribonuclease Inhibitor"/>
    <property type="match status" value="1"/>
</dbReference>
<protein>
    <submittedName>
        <fullName evidence="2">Uncharacterized protein</fullName>
    </submittedName>
</protein>
<sequence>MQAAKFPVNECSGASHSIKVAFPDISVLVPVDSLSRSVSWLATEAYRRRQILMGLNTNTPSADYSELVRLSTRDRALLLPSDRLYAVIPNLSQSGCIVELLAEMNESIGKHALTSSSSQSNQPAQFPHPVVYSSQLNYESRPNESPNESLPPSFYRFIIDKARSTGVVDLSHLGMDNSECCKSLGYIVRGGIRVITDIQLQGNSLTTDVLDIENISTNCFCLNLLGYLSQISSQLIKLNLSMNLFNGQFIKRLLNGLSKQFKENESPRVLMPRLQYLNLSYNPLLGSGYKHMDFHVMKTFDHEIIMNKNCTNYCWTECINDILKAFPKLTYFNLAGCSLGNSATENYQDMHGSGKILYSINTDSLVSCLSELDLSWNPHISPSQLVSLFSMNALKALRCLRLRGCSTPSSSNANALTLNQCPISLPIDSFELSSFNWLSSNYASTMFTKEMEKLNSLDKPSSGDELLKALCSVLITGEIRLQTLDMGHCQLTYHSLTSLKSLFGTPGSSITTLIIDHNPMLRNVIISDTQPSPSWIRVLQATTQSASALVSLTIDLPQIPENNLDALTTAFTAVESKLLPVLSPTPLQELVIVHYKAIQWTPPNFCTDSNNNNSNNNSNAQVNTNSGDNTAIHRFLSMLSNLFTTRFGKMVKITNKNYRVTFSIL</sequence>
<evidence type="ECO:0000313" key="1">
    <source>
        <dbReference type="Proteomes" id="UP000050795"/>
    </source>
</evidence>
<dbReference type="AlphaFoldDB" id="A0AA85JNJ8"/>
<dbReference type="Proteomes" id="UP000050795">
    <property type="component" value="Unassembled WGS sequence"/>
</dbReference>
<reference evidence="2" key="2">
    <citation type="submission" date="2023-11" db="UniProtKB">
        <authorList>
            <consortium name="WormBaseParasite"/>
        </authorList>
    </citation>
    <scope>IDENTIFICATION</scope>
</reference>
<proteinExistence type="predicted"/>
<dbReference type="InterPro" id="IPR032675">
    <property type="entry name" value="LRR_dom_sf"/>
</dbReference>
<evidence type="ECO:0000313" key="2">
    <source>
        <dbReference type="WBParaSite" id="TREG1_32600.1"/>
    </source>
</evidence>
<accession>A0AA85JNJ8</accession>
<dbReference type="WBParaSite" id="TREG1_32600.1">
    <property type="protein sequence ID" value="TREG1_32600.1"/>
    <property type="gene ID" value="TREG1_32600"/>
</dbReference>
<organism evidence="1 2">
    <name type="scientific">Trichobilharzia regenti</name>
    <name type="common">Nasal bird schistosome</name>
    <dbReference type="NCBI Taxonomy" id="157069"/>
    <lineage>
        <taxon>Eukaryota</taxon>
        <taxon>Metazoa</taxon>
        <taxon>Spiralia</taxon>
        <taxon>Lophotrochozoa</taxon>
        <taxon>Platyhelminthes</taxon>
        <taxon>Trematoda</taxon>
        <taxon>Digenea</taxon>
        <taxon>Strigeidida</taxon>
        <taxon>Schistosomatoidea</taxon>
        <taxon>Schistosomatidae</taxon>
        <taxon>Trichobilharzia</taxon>
    </lineage>
</organism>
<dbReference type="Gene3D" id="3.10.20.90">
    <property type="entry name" value="Phosphatidylinositol 3-kinase Catalytic Subunit, Chain A, domain 1"/>
    <property type="match status" value="1"/>
</dbReference>